<keyword evidence="2" id="KW-1185">Reference proteome</keyword>
<evidence type="ECO:0000313" key="1">
    <source>
        <dbReference type="EMBL" id="WOB10612.1"/>
    </source>
</evidence>
<dbReference type="Proteomes" id="UP001303946">
    <property type="component" value="Chromosome"/>
</dbReference>
<name>A0ABZ0D046_9BURK</name>
<proteinExistence type="predicted"/>
<dbReference type="NCBIfam" id="TIGR03831">
    <property type="entry name" value="YgiT_finger"/>
    <property type="match status" value="1"/>
</dbReference>
<gene>
    <name evidence="1" type="ORF">RXV79_11265</name>
</gene>
<protein>
    <submittedName>
        <fullName evidence="1">YgiT-type zinc finger protein</fullName>
    </submittedName>
</protein>
<dbReference type="Gene3D" id="3.10.20.860">
    <property type="match status" value="1"/>
</dbReference>
<dbReference type="InterPro" id="IPR022453">
    <property type="entry name" value="Znf_MqsA-type"/>
</dbReference>
<organism evidence="1 2">
    <name type="scientific">Piscinibacter gummiphilus</name>
    <dbReference type="NCBI Taxonomy" id="946333"/>
    <lineage>
        <taxon>Bacteria</taxon>
        <taxon>Pseudomonadati</taxon>
        <taxon>Pseudomonadota</taxon>
        <taxon>Betaproteobacteria</taxon>
        <taxon>Burkholderiales</taxon>
        <taxon>Sphaerotilaceae</taxon>
        <taxon>Piscinibacter</taxon>
    </lineage>
</organism>
<evidence type="ECO:0000313" key="2">
    <source>
        <dbReference type="Proteomes" id="UP001303946"/>
    </source>
</evidence>
<reference evidence="1 2" key="1">
    <citation type="submission" date="2023-10" db="EMBL/GenBank/DDBJ databases">
        <title>Bacteria for the degradation of biodegradable plastic PBAT(Polybutylene adipate terephthalate).</title>
        <authorList>
            <person name="Weon H.-Y."/>
            <person name="Yeon J."/>
        </authorList>
    </citation>
    <scope>NUCLEOTIDE SEQUENCE [LARGE SCALE GENOMIC DNA]</scope>
    <source>
        <strain evidence="1 2">SBD 7-3</strain>
    </source>
</reference>
<sequence>MEMQLPFEPEGEAAPSFRCMSCGSAEVHASRVRSAFWHDDRLVVVEGIPALVCERCGDQFYDDRTAIGLDILRGGGFPAEQAVRTVEVAVFDYGEAPAVRNVS</sequence>
<dbReference type="RefSeq" id="WP_316703512.1">
    <property type="nucleotide sequence ID" value="NZ_CP136336.1"/>
</dbReference>
<dbReference type="EMBL" id="CP136336">
    <property type="protein sequence ID" value="WOB10612.1"/>
    <property type="molecule type" value="Genomic_DNA"/>
</dbReference>
<accession>A0ABZ0D046</accession>